<accession>A0ABV6JM80</accession>
<dbReference type="Gene3D" id="1.10.3720.10">
    <property type="entry name" value="MetI-like"/>
    <property type="match status" value="1"/>
</dbReference>
<name>A0ABV6JM80_9PROT</name>
<protein>
    <submittedName>
        <fullName evidence="9">Carbohydrate ABC transporter permease</fullName>
    </submittedName>
</protein>
<keyword evidence="10" id="KW-1185">Reference proteome</keyword>
<evidence type="ECO:0000259" key="8">
    <source>
        <dbReference type="PROSITE" id="PS50928"/>
    </source>
</evidence>
<comment type="similarity">
    <text evidence="7">Belongs to the binding-protein-dependent transport system permease family.</text>
</comment>
<evidence type="ECO:0000256" key="3">
    <source>
        <dbReference type="ARBA" id="ARBA00022475"/>
    </source>
</evidence>
<dbReference type="EMBL" id="JBHLUN010000001">
    <property type="protein sequence ID" value="MFC0406821.1"/>
    <property type="molecule type" value="Genomic_DNA"/>
</dbReference>
<keyword evidence="4 7" id="KW-0812">Transmembrane</keyword>
<comment type="caution">
    <text evidence="9">The sequence shown here is derived from an EMBL/GenBank/DDBJ whole genome shotgun (WGS) entry which is preliminary data.</text>
</comment>
<feature type="transmembrane region" description="Helical" evidence="7">
    <location>
        <begin position="153"/>
        <end position="175"/>
    </location>
</feature>
<dbReference type="PROSITE" id="PS50928">
    <property type="entry name" value="ABC_TM1"/>
    <property type="match status" value="1"/>
</dbReference>
<gene>
    <name evidence="9" type="ORF">ACFFGY_01085</name>
</gene>
<proteinExistence type="inferred from homology"/>
<keyword evidence="3" id="KW-1003">Cell membrane</keyword>
<dbReference type="Proteomes" id="UP001589865">
    <property type="component" value="Unassembled WGS sequence"/>
</dbReference>
<evidence type="ECO:0000256" key="7">
    <source>
        <dbReference type="RuleBase" id="RU363032"/>
    </source>
</evidence>
<sequence length="289" mass="31538">MKRRGGLGWVFVAPALALTGVFFLWPLVLVGWISAHNWPLIGRVRWVGWRNYLAAFDDELFLSALRFTLAYTAIITPVLFVIAFGLALLANVDRRGAALFRTVWFLPTSIGISTASVLWVWMLNGDVGVFTAILNRLGLVSGPVPYLDSVPGAFVAASSMVVWKTVGFTMVLLLVGLRAIPAELHEAARIDGAGGWQAFRYVTMPLMRRSVKLALLLSVTGSLLVFDPFYVITRGGPQNGTMSLVYWVYNSAFVSFRVGYAAALALLVLALVLAVNLAQMVLLRDGDDA</sequence>
<evidence type="ECO:0000256" key="6">
    <source>
        <dbReference type="ARBA" id="ARBA00023136"/>
    </source>
</evidence>
<feature type="transmembrane region" description="Helical" evidence="7">
    <location>
        <begin position="252"/>
        <end position="275"/>
    </location>
</feature>
<dbReference type="CDD" id="cd06261">
    <property type="entry name" value="TM_PBP2"/>
    <property type="match status" value="1"/>
</dbReference>
<evidence type="ECO:0000256" key="4">
    <source>
        <dbReference type="ARBA" id="ARBA00022692"/>
    </source>
</evidence>
<dbReference type="PANTHER" id="PTHR30193:SF37">
    <property type="entry name" value="INNER MEMBRANE ABC TRANSPORTER PERMEASE PROTEIN YCJO"/>
    <property type="match status" value="1"/>
</dbReference>
<reference evidence="9 10" key="1">
    <citation type="submission" date="2024-09" db="EMBL/GenBank/DDBJ databases">
        <authorList>
            <person name="Sun Q."/>
            <person name="Mori K."/>
        </authorList>
    </citation>
    <scope>NUCLEOTIDE SEQUENCE [LARGE SCALE GENOMIC DNA]</scope>
    <source>
        <strain evidence="9 10">TBRC 5777</strain>
    </source>
</reference>
<organism evidence="9 10">
    <name type="scientific">Roseomonas elaeocarpi</name>
    <dbReference type="NCBI Taxonomy" id="907779"/>
    <lineage>
        <taxon>Bacteria</taxon>
        <taxon>Pseudomonadati</taxon>
        <taxon>Pseudomonadota</taxon>
        <taxon>Alphaproteobacteria</taxon>
        <taxon>Acetobacterales</taxon>
        <taxon>Roseomonadaceae</taxon>
        <taxon>Roseomonas</taxon>
    </lineage>
</organism>
<dbReference type="PANTHER" id="PTHR30193">
    <property type="entry name" value="ABC TRANSPORTER PERMEASE PROTEIN"/>
    <property type="match status" value="1"/>
</dbReference>
<evidence type="ECO:0000313" key="9">
    <source>
        <dbReference type="EMBL" id="MFC0406821.1"/>
    </source>
</evidence>
<dbReference type="InterPro" id="IPR051393">
    <property type="entry name" value="ABC_transporter_permease"/>
</dbReference>
<feature type="transmembrane region" description="Helical" evidence="7">
    <location>
        <begin position="213"/>
        <end position="232"/>
    </location>
</feature>
<feature type="transmembrane region" description="Helical" evidence="7">
    <location>
        <begin position="69"/>
        <end position="90"/>
    </location>
</feature>
<keyword evidence="6 7" id="KW-0472">Membrane</keyword>
<feature type="transmembrane region" description="Helical" evidence="7">
    <location>
        <begin position="7"/>
        <end position="33"/>
    </location>
</feature>
<dbReference type="InterPro" id="IPR000515">
    <property type="entry name" value="MetI-like"/>
</dbReference>
<dbReference type="InterPro" id="IPR035906">
    <property type="entry name" value="MetI-like_sf"/>
</dbReference>
<evidence type="ECO:0000313" key="10">
    <source>
        <dbReference type="Proteomes" id="UP001589865"/>
    </source>
</evidence>
<dbReference type="Pfam" id="PF00528">
    <property type="entry name" value="BPD_transp_1"/>
    <property type="match status" value="1"/>
</dbReference>
<feature type="domain" description="ABC transmembrane type-1" evidence="8">
    <location>
        <begin position="65"/>
        <end position="279"/>
    </location>
</feature>
<keyword evidence="2 7" id="KW-0813">Transport</keyword>
<feature type="transmembrane region" description="Helical" evidence="7">
    <location>
        <begin position="102"/>
        <end position="122"/>
    </location>
</feature>
<comment type="subcellular location">
    <subcellularLocation>
        <location evidence="1 7">Cell membrane</location>
        <topology evidence="1 7">Multi-pass membrane protein</topology>
    </subcellularLocation>
</comment>
<dbReference type="RefSeq" id="WP_377042506.1">
    <property type="nucleotide sequence ID" value="NZ_JBHLUN010000001.1"/>
</dbReference>
<evidence type="ECO:0000256" key="5">
    <source>
        <dbReference type="ARBA" id="ARBA00022989"/>
    </source>
</evidence>
<evidence type="ECO:0000256" key="1">
    <source>
        <dbReference type="ARBA" id="ARBA00004651"/>
    </source>
</evidence>
<evidence type="ECO:0000256" key="2">
    <source>
        <dbReference type="ARBA" id="ARBA00022448"/>
    </source>
</evidence>
<keyword evidence="5 7" id="KW-1133">Transmembrane helix</keyword>
<dbReference type="SUPFAM" id="SSF161098">
    <property type="entry name" value="MetI-like"/>
    <property type="match status" value="1"/>
</dbReference>